<dbReference type="InterPro" id="IPR037185">
    <property type="entry name" value="EmrE-like"/>
</dbReference>
<feature type="domain" description="EamA" evidence="7">
    <location>
        <begin position="7"/>
        <end position="138"/>
    </location>
</feature>
<evidence type="ECO:0000256" key="1">
    <source>
        <dbReference type="ARBA" id="ARBA00004651"/>
    </source>
</evidence>
<feature type="transmembrane region" description="Helical" evidence="6">
    <location>
        <begin position="210"/>
        <end position="230"/>
    </location>
</feature>
<name>A0ABS4E3Z1_9HYPH</name>
<keyword evidence="2" id="KW-1003">Cell membrane</keyword>
<feature type="transmembrane region" description="Helical" evidence="6">
    <location>
        <begin position="266"/>
        <end position="289"/>
    </location>
</feature>
<protein>
    <submittedName>
        <fullName evidence="8">Drug/metabolite transporter (DMT)-like permease</fullName>
    </submittedName>
</protein>
<feature type="transmembrane region" description="Helical" evidence="6">
    <location>
        <begin position="151"/>
        <end position="171"/>
    </location>
</feature>
<evidence type="ECO:0000256" key="3">
    <source>
        <dbReference type="ARBA" id="ARBA00022692"/>
    </source>
</evidence>
<dbReference type="InterPro" id="IPR051258">
    <property type="entry name" value="Diverse_Substrate_Transporter"/>
</dbReference>
<gene>
    <name evidence="8" type="ORF">J2Z17_004090</name>
</gene>
<evidence type="ECO:0000256" key="4">
    <source>
        <dbReference type="ARBA" id="ARBA00022989"/>
    </source>
</evidence>
<dbReference type="InterPro" id="IPR000620">
    <property type="entry name" value="EamA_dom"/>
</dbReference>
<evidence type="ECO:0000256" key="6">
    <source>
        <dbReference type="SAM" id="Phobius"/>
    </source>
</evidence>
<evidence type="ECO:0000259" key="7">
    <source>
        <dbReference type="Pfam" id="PF00892"/>
    </source>
</evidence>
<comment type="caution">
    <text evidence="8">The sequence shown here is derived from an EMBL/GenBank/DDBJ whole genome shotgun (WGS) entry which is preliminary data.</text>
</comment>
<evidence type="ECO:0000256" key="2">
    <source>
        <dbReference type="ARBA" id="ARBA00022475"/>
    </source>
</evidence>
<keyword evidence="5 6" id="KW-0472">Membrane</keyword>
<dbReference type="EMBL" id="JAGGJU010000012">
    <property type="protein sequence ID" value="MBP1852632.1"/>
    <property type="molecule type" value="Genomic_DNA"/>
</dbReference>
<evidence type="ECO:0000313" key="8">
    <source>
        <dbReference type="EMBL" id="MBP1852632.1"/>
    </source>
</evidence>
<keyword evidence="3 6" id="KW-0812">Transmembrane</keyword>
<accession>A0ABS4E3Z1</accession>
<dbReference type="PANTHER" id="PTHR42920:SF5">
    <property type="entry name" value="EAMA DOMAIN-CONTAINING PROTEIN"/>
    <property type="match status" value="1"/>
</dbReference>
<dbReference type="Proteomes" id="UP000759443">
    <property type="component" value="Unassembled WGS sequence"/>
</dbReference>
<proteinExistence type="predicted"/>
<feature type="transmembrane region" description="Helical" evidence="6">
    <location>
        <begin position="37"/>
        <end position="56"/>
    </location>
</feature>
<feature type="transmembrane region" description="Helical" evidence="6">
    <location>
        <begin position="242"/>
        <end position="260"/>
    </location>
</feature>
<keyword evidence="9" id="KW-1185">Reference proteome</keyword>
<dbReference type="RefSeq" id="WP_209947616.1">
    <property type="nucleotide sequence ID" value="NZ_JAGGJU010000012.1"/>
</dbReference>
<evidence type="ECO:0000313" key="9">
    <source>
        <dbReference type="Proteomes" id="UP000759443"/>
    </source>
</evidence>
<dbReference type="PANTHER" id="PTHR42920">
    <property type="entry name" value="OS03G0707200 PROTEIN-RELATED"/>
    <property type="match status" value="1"/>
</dbReference>
<evidence type="ECO:0000256" key="5">
    <source>
        <dbReference type="ARBA" id="ARBA00023136"/>
    </source>
</evidence>
<dbReference type="Pfam" id="PF00892">
    <property type="entry name" value="EamA"/>
    <property type="match status" value="2"/>
</dbReference>
<feature type="transmembrane region" description="Helical" evidence="6">
    <location>
        <begin position="178"/>
        <end position="198"/>
    </location>
</feature>
<sequence length="296" mass="31887">MTRIQANLVLLLTAAIWGGGFVAQSSAMEHMGPHWFNAFRFAIAFIAVVPFAWREARRERARLSGQDLRAFILIGLSLFAGQSFQQVGIQTTTVTNASFLTGLYVVLVPFLSLIVWRRPPHWVVWPCAAMALIGILLLQGGTLSALNRGDLLVICCAASYAVQIALTAIAVQRSGRPLALTAIQFAICTFGALGFATAFESIDLPSISAVWLEILYAGLFSSGLAFALQIIGQRYTTAPQAAIFLSSESLFGALFGAILLGETLPVVGYVGCLLMFLAMLLVEIVPMLAPRRMAES</sequence>
<organism evidence="8 9">
    <name type="scientific">Rhizobium halophytocola</name>
    <dbReference type="NCBI Taxonomy" id="735519"/>
    <lineage>
        <taxon>Bacteria</taxon>
        <taxon>Pseudomonadati</taxon>
        <taxon>Pseudomonadota</taxon>
        <taxon>Alphaproteobacteria</taxon>
        <taxon>Hyphomicrobiales</taxon>
        <taxon>Rhizobiaceae</taxon>
        <taxon>Rhizobium/Agrobacterium group</taxon>
        <taxon>Rhizobium</taxon>
    </lineage>
</organism>
<reference evidence="8 9" key="1">
    <citation type="submission" date="2021-03" db="EMBL/GenBank/DDBJ databases">
        <title>Genomic Encyclopedia of Type Strains, Phase IV (KMG-IV): sequencing the most valuable type-strain genomes for metagenomic binning, comparative biology and taxonomic classification.</title>
        <authorList>
            <person name="Goeker M."/>
        </authorList>
    </citation>
    <scope>NUCLEOTIDE SEQUENCE [LARGE SCALE GENOMIC DNA]</scope>
    <source>
        <strain evidence="8 9">DSM 21600</strain>
    </source>
</reference>
<keyword evidence="4 6" id="KW-1133">Transmembrane helix</keyword>
<comment type="subcellular location">
    <subcellularLocation>
        <location evidence="1">Cell membrane</location>
        <topology evidence="1">Multi-pass membrane protein</topology>
    </subcellularLocation>
</comment>
<feature type="domain" description="EamA" evidence="7">
    <location>
        <begin position="148"/>
        <end position="282"/>
    </location>
</feature>
<feature type="transmembrane region" description="Helical" evidence="6">
    <location>
        <begin position="97"/>
        <end position="116"/>
    </location>
</feature>
<feature type="transmembrane region" description="Helical" evidence="6">
    <location>
        <begin position="123"/>
        <end position="145"/>
    </location>
</feature>
<dbReference type="SUPFAM" id="SSF103481">
    <property type="entry name" value="Multidrug resistance efflux transporter EmrE"/>
    <property type="match status" value="2"/>
</dbReference>